<feature type="transmembrane region" description="Helical" evidence="1">
    <location>
        <begin position="37"/>
        <end position="56"/>
    </location>
</feature>
<keyword evidence="1" id="KW-0812">Transmembrane</keyword>
<feature type="transmembrane region" description="Helical" evidence="1">
    <location>
        <begin position="211"/>
        <end position="229"/>
    </location>
</feature>
<dbReference type="AlphaFoldDB" id="A0A225MWD7"/>
<proteinExistence type="predicted"/>
<evidence type="ECO:0000313" key="3">
    <source>
        <dbReference type="Proteomes" id="UP000214603"/>
    </source>
</evidence>
<dbReference type="OrthoDB" id="8559578at2"/>
<dbReference type="PANTHER" id="PTHR40115">
    <property type="entry name" value="INNER MEMBRANE PROTEIN WITH PEPSY TM HELIX"/>
    <property type="match status" value="1"/>
</dbReference>
<evidence type="ECO:0000313" key="2">
    <source>
        <dbReference type="EMBL" id="OWT65444.1"/>
    </source>
</evidence>
<dbReference type="RefSeq" id="WP_088601594.1">
    <property type="nucleotide sequence ID" value="NZ_NJIH01000002.1"/>
</dbReference>
<reference evidence="3" key="1">
    <citation type="submission" date="2017-06" db="EMBL/GenBank/DDBJ databases">
        <title>Herbaspirillum phytohormonus sp. nov., isolated from the root nodule of Robinia pseudoacacia in lead-zinc mine.</title>
        <authorList>
            <person name="Fan M."/>
            <person name="Lin Y."/>
        </authorList>
    </citation>
    <scope>NUCLEOTIDE SEQUENCE [LARGE SCALE GENOMIC DNA]</scope>
    <source>
        <strain evidence="3">SC-089</strain>
    </source>
</reference>
<dbReference type="EMBL" id="NJIH01000002">
    <property type="protein sequence ID" value="OWT65444.1"/>
    <property type="molecule type" value="Genomic_DNA"/>
</dbReference>
<keyword evidence="3" id="KW-1185">Reference proteome</keyword>
<dbReference type="InterPro" id="IPR032307">
    <property type="entry name" value="PepSY_TM-like_2"/>
</dbReference>
<name>A0A225MWD7_9BURK</name>
<dbReference type="PANTHER" id="PTHR40115:SF1">
    <property type="entry name" value="INNER MEMBRANE PROTEIN WITH PEPSY TM HELIX"/>
    <property type="match status" value="1"/>
</dbReference>
<comment type="caution">
    <text evidence="2">The sequence shown here is derived from an EMBL/GenBank/DDBJ whole genome shotgun (WGS) entry which is preliminary data.</text>
</comment>
<organism evidence="2 3">
    <name type="scientific">Candidimonas nitroreducens</name>
    <dbReference type="NCBI Taxonomy" id="683354"/>
    <lineage>
        <taxon>Bacteria</taxon>
        <taxon>Pseudomonadati</taxon>
        <taxon>Pseudomonadota</taxon>
        <taxon>Betaproteobacteria</taxon>
        <taxon>Burkholderiales</taxon>
        <taxon>Alcaligenaceae</taxon>
        <taxon>Candidimonas</taxon>
    </lineage>
</organism>
<gene>
    <name evidence="2" type="ORF">CEY11_01480</name>
</gene>
<accession>A0A225MWD7</accession>
<evidence type="ECO:0000256" key="1">
    <source>
        <dbReference type="SAM" id="Phobius"/>
    </source>
</evidence>
<sequence length="232" mass="25792">MKQAAEIASPVHGAAQRARHHNRRADLVRWLRKTHGWFGLWGALLGLMFGFSGIWLNHRAVLKLPPVAQQRSNTQISLPDTLPADPESLARWLQRELEMDRPPSIRVERARPVPWAQKSEDAAAKPLMQPERWTFRFGSPHSSVTVDAWAGNRSVSVHRLDNGVIGTLMNLHKGVGMSAPWILLIDTLAGSLIFLSLSGVLLWVQTNRRRTVGTTILVVSAVALLALALPRL</sequence>
<feature type="transmembrane region" description="Helical" evidence="1">
    <location>
        <begin position="181"/>
        <end position="204"/>
    </location>
</feature>
<protein>
    <submittedName>
        <fullName evidence="2">Peptidase</fullName>
    </submittedName>
</protein>
<dbReference type="Proteomes" id="UP000214603">
    <property type="component" value="Unassembled WGS sequence"/>
</dbReference>
<dbReference type="Pfam" id="PF16357">
    <property type="entry name" value="PepSY_TM_like_2"/>
    <property type="match status" value="1"/>
</dbReference>
<keyword evidence="1" id="KW-0472">Membrane</keyword>
<keyword evidence="1" id="KW-1133">Transmembrane helix</keyword>